<accession>A0ABS6XSY8</accession>
<sequence length="182" mass="21340">MKIEISLSIVIAISTVLYTVISLMLWYESRKSRKQKIEPHIVAFLKSSENHKTLELHIKNIGEGHAKNVNILVLHDYNQFGKELKSLSNLGAMKNGFNSFPPEYEIKYYVHDYSEIYDNDKNEFIKLKIDYKGTDNRKFTEEFHLPFNQLFGQNYSNPPETFIGQIPFYLNEINTTLKNKKI</sequence>
<keyword evidence="1" id="KW-0812">Transmembrane</keyword>
<feature type="transmembrane region" description="Helical" evidence="1">
    <location>
        <begin position="6"/>
        <end position="27"/>
    </location>
</feature>
<dbReference type="Proteomes" id="UP000812031">
    <property type="component" value="Unassembled WGS sequence"/>
</dbReference>
<dbReference type="EMBL" id="JAHWYN010000003">
    <property type="protein sequence ID" value="MBW4359792.1"/>
    <property type="molecule type" value="Genomic_DNA"/>
</dbReference>
<keyword evidence="3" id="KW-1185">Reference proteome</keyword>
<gene>
    <name evidence="2" type="ORF">KZH69_04765</name>
</gene>
<evidence type="ECO:0000256" key="1">
    <source>
        <dbReference type="SAM" id="Phobius"/>
    </source>
</evidence>
<evidence type="ECO:0000313" key="3">
    <source>
        <dbReference type="Proteomes" id="UP000812031"/>
    </source>
</evidence>
<keyword evidence="1" id="KW-0472">Membrane</keyword>
<protein>
    <recommendedName>
        <fullName evidence="4">Phage protein</fullName>
    </recommendedName>
</protein>
<evidence type="ECO:0000313" key="2">
    <source>
        <dbReference type="EMBL" id="MBW4359792.1"/>
    </source>
</evidence>
<comment type="caution">
    <text evidence="2">The sequence shown here is derived from an EMBL/GenBank/DDBJ whole genome shotgun (WGS) entry which is preliminary data.</text>
</comment>
<name>A0ABS6XSY8_9FLAO</name>
<evidence type="ECO:0008006" key="4">
    <source>
        <dbReference type="Google" id="ProtNLM"/>
    </source>
</evidence>
<proteinExistence type="predicted"/>
<organism evidence="2 3">
    <name type="scientific">Flavobacterium taihuense</name>
    <dbReference type="NCBI Taxonomy" id="2857508"/>
    <lineage>
        <taxon>Bacteria</taxon>
        <taxon>Pseudomonadati</taxon>
        <taxon>Bacteroidota</taxon>
        <taxon>Flavobacteriia</taxon>
        <taxon>Flavobacteriales</taxon>
        <taxon>Flavobacteriaceae</taxon>
        <taxon>Flavobacterium</taxon>
    </lineage>
</organism>
<reference evidence="2 3" key="1">
    <citation type="submission" date="2021-07" db="EMBL/GenBank/DDBJ databases">
        <title>Flavobacterium sp. nov. isolated from sediment on the Taihu Lake.</title>
        <authorList>
            <person name="Qu J.-H."/>
        </authorList>
    </citation>
    <scope>NUCLEOTIDE SEQUENCE [LARGE SCALE GENOMIC DNA]</scope>
    <source>
        <strain evidence="2 3">NAS39</strain>
    </source>
</reference>
<dbReference type="RefSeq" id="WP_219316314.1">
    <property type="nucleotide sequence ID" value="NZ_JAHWYN010000003.1"/>
</dbReference>
<keyword evidence="1" id="KW-1133">Transmembrane helix</keyword>